<feature type="region of interest" description="Disordered" evidence="2">
    <location>
        <begin position="1"/>
        <end position="26"/>
    </location>
</feature>
<evidence type="ECO:0000313" key="5">
    <source>
        <dbReference type="Proteomes" id="UP000033956"/>
    </source>
</evidence>
<evidence type="ECO:0000259" key="3">
    <source>
        <dbReference type="Pfam" id="PF01370"/>
    </source>
</evidence>
<dbReference type="STRING" id="92835.RS81_02045"/>
<reference evidence="4 5" key="1">
    <citation type="submission" date="2015-02" db="EMBL/GenBank/DDBJ databases">
        <title>Draft genome sequences of ten Microbacterium spp. with emphasis on heavy metal contaminated environments.</title>
        <authorList>
            <person name="Corretto E."/>
        </authorList>
    </citation>
    <scope>NUCLEOTIDE SEQUENCE [LARGE SCALE GENOMIC DNA]</scope>
    <source>
        <strain evidence="4 5">DSM 12510</strain>
    </source>
</reference>
<sequence length="405" mass="43908">MIAAGEPMPEWKRRAESHSASPGRMRVLTAPAPRSSLLMPARLEVAADIDQGLAMPRPMAGPASIPIPLRGRRLADVTSILYIGGTGTISAACVRRSVALGHQVTVLNRGGARRPLPPEVTILQADVRDAGAVRAALGERRFDVVAEFLAFTPEHIRTDLDLFEGRTGQYVFISSASAYEKPPRRLPVTESTPLRNPFWQYSRDKIACEDVLVAAHRERGLPVTIIRPSHTYDERMIPTLGGWTDIARLRAGRPVIVHGDGTSLWTITHSDDFAVAFAGLLGNPEAIGEAFTITGSHAPSWNRIYGWLADAAGVSSPDLVHVASDAIAAFAPDLGPTLIGDKAHSMVFDNTKVTALVPDFRTTITFDEGARRILAYYDDHPEEQVIDEGRDAVFDRIAAFARSAG</sequence>
<dbReference type="Proteomes" id="UP000033956">
    <property type="component" value="Unassembled WGS sequence"/>
</dbReference>
<proteinExistence type="inferred from homology"/>
<name>A0A0M2GZA3_9MICO</name>
<keyword evidence="5" id="KW-1185">Reference proteome</keyword>
<accession>A0A0M2GZA3</accession>
<dbReference type="CDD" id="cd05265">
    <property type="entry name" value="SDR_a1"/>
    <property type="match status" value="1"/>
</dbReference>
<gene>
    <name evidence="4" type="primary">galE_3</name>
    <name evidence="4" type="ORF">RS81_02045</name>
</gene>
<dbReference type="SUPFAM" id="SSF51735">
    <property type="entry name" value="NAD(P)-binding Rossmann-fold domains"/>
    <property type="match status" value="1"/>
</dbReference>
<dbReference type="InterPro" id="IPR001509">
    <property type="entry name" value="Epimerase_deHydtase"/>
</dbReference>
<dbReference type="EC" id="5.1.3.2" evidence="4"/>
<comment type="similarity">
    <text evidence="1">Belongs to the NAD(P)-dependent epimerase/dehydratase family.</text>
</comment>
<protein>
    <submittedName>
        <fullName evidence="4">UDP-glucose 4-epimerase</fullName>
        <ecNumber evidence="4">5.1.3.2</ecNumber>
    </submittedName>
</protein>
<comment type="caution">
    <text evidence="4">The sequence shown here is derived from an EMBL/GenBank/DDBJ whole genome shotgun (WGS) entry which is preliminary data.</text>
</comment>
<dbReference type="InterPro" id="IPR036291">
    <property type="entry name" value="NAD(P)-bd_dom_sf"/>
</dbReference>
<keyword evidence="4" id="KW-0413">Isomerase</keyword>
<evidence type="ECO:0000313" key="4">
    <source>
        <dbReference type="EMBL" id="KJL39203.1"/>
    </source>
</evidence>
<dbReference type="GO" id="GO:0003978">
    <property type="term" value="F:UDP-glucose 4-epimerase activity"/>
    <property type="evidence" value="ECO:0007669"/>
    <property type="project" value="UniProtKB-EC"/>
</dbReference>
<dbReference type="AlphaFoldDB" id="A0A0M2GZA3"/>
<feature type="domain" description="NAD-dependent epimerase/dehydratase" evidence="3">
    <location>
        <begin position="81"/>
        <end position="291"/>
    </location>
</feature>
<dbReference type="Gene3D" id="3.40.50.720">
    <property type="entry name" value="NAD(P)-binding Rossmann-like Domain"/>
    <property type="match status" value="1"/>
</dbReference>
<evidence type="ECO:0000256" key="2">
    <source>
        <dbReference type="SAM" id="MobiDB-lite"/>
    </source>
</evidence>
<evidence type="ECO:0000256" key="1">
    <source>
        <dbReference type="ARBA" id="ARBA00007637"/>
    </source>
</evidence>
<dbReference type="PANTHER" id="PTHR43000">
    <property type="entry name" value="DTDP-D-GLUCOSE 4,6-DEHYDRATASE-RELATED"/>
    <property type="match status" value="1"/>
</dbReference>
<organism evidence="4 5">
    <name type="scientific">Microbacterium terrae</name>
    <dbReference type="NCBI Taxonomy" id="69369"/>
    <lineage>
        <taxon>Bacteria</taxon>
        <taxon>Bacillati</taxon>
        <taxon>Actinomycetota</taxon>
        <taxon>Actinomycetes</taxon>
        <taxon>Micrococcales</taxon>
        <taxon>Microbacteriaceae</taxon>
        <taxon>Microbacterium</taxon>
    </lineage>
</organism>
<dbReference type="EMBL" id="JYIZ01000051">
    <property type="protein sequence ID" value="KJL39203.1"/>
    <property type="molecule type" value="Genomic_DNA"/>
</dbReference>
<dbReference type="PATRIC" id="fig|92835.4.peg.2077"/>
<dbReference type="Pfam" id="PF01370">
    <property type="entry name" value="Epimerase"/>
    <property type="match status" value="1"/>
</dbReference>